<keyword evidence="2 9" id="KW-0816">Tricarboxylic acid cycle</keyword>
<feature type="binding site" evidence="13">
    <location>
        <position position="591"/>
    </location>
    <ligand>
        <name>NADP(+)</name>
        <dbReference type="ChEBI" id="CHEBI:58349"/>
    </ligand>
</feature>
<evidence type="ECO:0000256" key="8">
    <source>
        <dbReference type="ARBA" id="ARBA00046318"/>
    </source>
</evidence>
<dbReference type="AlphaFoldDB" id="A1STK8"/>
<dbReference type="PANTHER" id="PTHR36999">
    <property type="entry name" value="ISOCITRATE DEHYDROGENASE [NADP]"/>
    <property type="match status" value="1"/>
</dbReference>
<dbReference type="NCBIfam" id="TIGR00178">
    <property type="entry name" value="monomer_idh"/>
    <property type="match status" value="1"/>
</dbReference>
<comment type="catalytic activity">
    <reaction evidence="7 9">
        <text>D-threo-isocitrate + NADP(+) = 2-oxoglutarate + CO2 + NADPH</text>
        <dbReference type="Rhea" id="RHEA:19629"/>
        <dbReference type="ChEBI" id="CHEBI:15562"/>
        <dbReference type="ChEBI" id="CHEBI:16526"/>
        <dbReference type="ChEBI" id="CHEBI:16810"/>
        <dbReference type="ChEBI" id="CHEBI:57783"/>
        <dbReference type="ChEBI" id="CHEBI:58349"/>
        <dbReference type="EC" id="1.1.1.42"/>
    </reaction>
</comment>
<dbReference type="SUPFAM" id="SSF53659">
    <property type="entry name" value="Isocitrate/Isopropylmalate dehydrogenase-like"/>
    <property type="match status" value="1"/>
</dbReference>
<evidence type="ECO:0000256" key="4">
    <source>
        <dbReference type="ARBA" id="ARBA00022842"/>
    </source>
</evidence>
<protein>
    <recommendedName>
        <fullName evidence="9">Isocitrate dehydrogenase [NADP]</fullName>
        <ecNumber evidence="9">1.1.1.42</ecNumber>
    </recommendedName>
    <alternativeName>
        <fullName evidence="9">Oxalosuccinate decarboxylase</fullName>
    </alternativeName>
</protein>
<feature type="binding site" evidence="11">
    <location>
        <begin position="134"/>
        <end position="141"/>
    </location>
    <ligand>
        <name>substrate</name>
    </ligand>
</feature>
<evidence type="ECO:0000256" key="9">
    <source>
        <dbReference type="PIRNR" id="PIRNR009407"/>
    </source>
</evidence>
<dbReference type="Pfam" id="PF03971">
    <property type="entry name" value="IDH"/>
    <property type="match status" value="1"/>
</dbReference>
<feature type="binding site" evidence="12">
    <location>
        <position position="352"/>
    </location>
    <ligand>
        <name>Mg(2+)</name>
        <dbReference type="ChEBI" id="CHEBI:18420"/>
    </ligand>
</feature>
<dbReference type="GO" id="GO:0046872">
    <property type="term" value="F:metal ion binding"/>
    <property type="evidence" value="ECO:0007669"/>
    <property type="project" value="UniProtKB-KW"/>
</dbReference>
<dbReference type="GO" id="GO:0006097">
    <property type="term" value="P:glyoxylate cycle"/>
    <property type="evidence" value="ECO:0007669"/>
    <property type="project" value="UniProtKB-KW"/>
</dbReference>
<feature type="binding site" evidence="11">
    <location>
        <position position="549"/>
    </location>
    <ligand>
        <name>D-threo-isocitrate</name>
        <dbReference type="ChEBI" id="CHEBI:15562"/>
    </ligand>
</feature>
<evidence type="ECO:0000256" key="5">
    <source>
        <dbReference type="ARBA" id="ARBA00022857"/>
    </source>
</evidence>
<keyword evidence="15" id="KW-1185">Reference proteome</keyword>
<dbReference type="EC" id="1.1.1.42" evidence="9"/>
<feature type="site" description="Critical for catalysis" evidence="10">
    <location>
        <position position="257"/>
    </location>
</feature>
<feature type="binding site" evidence="13">
    <location>
        <position position="651"/>
    </location>
    <ligand>
        <name>NADP(+)</name>
        <dbReference type="ChEBI" id="CHEBI:58349"/>
    </ligand>
</feature>
<evidence type="ECO:0000256" key="13">
    <source>
        <dbReference type="PIRSR" id="PIRSR009407-4"/>
    </source>
</evidence>
<keyword evidence="6 9" id="KW-0560">Oxidoreductase</keyword>
<evidence type="ECO:0000256" key="1">
    <source>
        <dbReference type="ARBA" id="ARBA00022435"/>
    </source>
</evidence>
<dbReference type="PANTHER" id="PTHR36999:SF1">
    <property type="entry name" value="ISOCITRATE DEHYDROGENASE (NADP(+))"/>
    <property type="match status" value="1"/>
</dbReference>
<evidence type="ECO:0000256" key="10">
    <source>
        <dbReference type="PIRSR" id="PIRSR009407-1"/>
    </source>
</evidence>
<comment type="similarity">
    <text evidence="8 9">Belongs to the monomeric-type IDH family.</text>
</comment>
<dbReference type="InterPro" id="IPR004436">
    <property type="entry name" value="Isocitrate_DH_NADP_mono"/>
</dbReference>
<dbReference type="EMBL" id="CP000510">
    <property type="protein sequence ID" value="ABM02823.1"/>
    <property type="molecule type" value="Genomic_DNA"/>
</dbReference>
<evidence type="ECO:0000313" key="15">
    <source>
        <dbReference type="Proteomes" id="UP000000639"/>
    </source>
</evidence>
<dbReference type="STRING" id="357804.Ping_0983"/>
<dbReference type="GO" id="GO:0004450">
    <property type="term" value="F:isocitrate dehydrogenase (NADP+) activity"/>
    <property type="evidence" value="ECO:0007669"/>
    <property type="project" value="UniProtKB-EC"/>
</dbReference>
<evidence type="ECO:0000256" key="3">
    <source>
        <dbReference type="ARBA" id="ARBA00022723"/>
    </source>
</evidence>
<keyword evidence="1 9" id="KW-0329">Glyoxylate bypass</keyword>
<evidence type="ECO:0000313" key="14">
    <source>
        <dbReference type="EMBL" id="ABM02823.1"/>
    </source>
</evidence>
<dbReference type="PIRSF" id="PIRSF009407">
    <property type="entry name" value="IDH_monmr"/>
    <property type="match status" value="1"/>
</dbReference>
<dbReference type="KEGG" id="pin:Ping_0983"/>
<comment type="cofactor">
    <cofactor evidence="12">
        <name>Mg(2+)</name>
        <dbReference type="ChEBI" id="CHEBI:18420"/>
    </cofactor>
    <cofactor evidence="12">
        <name>Mn(2+)</name>
        <dbReference type="ChEBI" id="CHEBI:29035"/>
    </cofactor>
    <text evidence="12">Binds 1 Mg(2+) or Mn(2+) ion per subunit.</text>
</comment>
<name>A1STK8_PSYIN</name>
<evidence type="ECO:0000256" key="7">
    <source>
        <dbReference type="ARBA" id="ARBA00023554"/>
    </source>
</evidence>
<sequence length="742" mass="80725">MTDKSAKIIYTQTDEAPALATYSLLPIVSAFTQAADITVETRDISLAARILATFPDNLSAEQKQADALTELGELAQQPQANIIKLPNVSASVPQLHAAIKELQSHGFDIPNYPEDPKTEAEKEAKARYAKVLGSAVNPVLREGNSDRRVADAVKQYAQDHPHRMGAWSKESKSHVADMSEGDFYGSEQSVVLKEADDVKIEFTSTSGAVSVLKASTPVLKDEVIDASVMSCSALRDFYETQMQDAKENNIMLSLHLKATMMKVSDPVMFGHAVTVYFKDVFAKHAVLFAELGVDPRNGLGDVYSKIANLPAEQKEQIEADIQEAYATGPALAMVDSDKGISNLHVPSDVIIDASMPAAIRTSGCMWGLDGKLHDTKAMIPDRCYSGIYQETISFCREHGAFDPATMGNVSNVGLMAQKAEEYGSHDKTFIIKEAGSVKVIDQAGNTLMEHAVEEGDIWRMCQAKDIPIQDWVRLAVSRARATGQPAIFWLDEKRAHDGNLITKVNHYLKDHDTDGLDISILSPIDAIKITLQRVSEGKNTISVTGNVLRDYLTDLFPILELGTSAKMLSIVPLLAGGGLFETGAGGSAPKHVQQFIEEGHLRWDSIGEFLAIAVSIEDMAEKTGNKKALVLAETLHVANGKFLKEDRSPSRKVKEIDNRGSHFYLAMYWAEALAAQSKDTELQAKFAPLAKVLTDNEEKILAELAAAQGTPVDLGGYFHTDPVKMAAAMRPSTILNAALATL</sequence>
<feature type="binding site" evidence="13">
    <location>
        <position position="137"/>
    </location>
    <ligand>
        <name>NADP(+)</name>
        <dbReference type="ChEBI" id="CHEBI:58349"/>
    </ligand>
</feature>
<dbReference type="eggNOG" id="COG2838">
    <property type="taxonomic scope" value="Bacteria"/>
</dbReference>
<dbReference type="RefSeq" id="WP_011769386.1">
    <property type="nucleotide sequence ID" value="NC_008709.1"/>
</dbReference>
<dbReference type="OrthoDB" id="9807643at2"/>
<dbReference type="Proteomes" id="UP000000639">
    <property type="component" value="Chromosome"/>
</dbReference>
<feature type="binding site" evidence="12">
    <location>
        <position position="550"/>
    </location>
    <ligand>
        <name>Mg(2+)</name>
        <dbReference type="ChEBI" id="CHEBI:18420"/>
    </ligand>
</feature>
<evidence type="ECO:0000256" key="12">
    <source>
        <dbReference type="PIRSR" id="PIRSR009407-3"/>
    </source>
</evidence>
<keyword evidence="5 9" id="KW-0521">NADP</keyword>
<feature type="site" description="Critical for catalysis" evidence="10">
    <location>
        <position position="422"/>
    </location>
</feature>
<evidence type="ECO:0000256" key="2">
    <source>
        <dbReference type="ARBA" id="ARBA00022532"/>
    </source>
</evidence>
<feature type="binding site" evidence="13">
    <location>
        <begin position="602"/>
        <end position="604"/>
    </location>
    <ligand>
        <name>NADP(+)</name>
        <dbReference type="ChEBI" id="CHEBI:58349"/>
    </ligand>
</feature>
<evidence type="ECO:0000256" key="6">
    <source>
        <dbReference type="ARBA" id="ARBA00023002"/>
    </source>
</evidence>
<keyword evidence="3 12" id="KW-0479">Metal-binding</keyword>
<feature type="binding site" evidence="11">
    <location>
        <position position="147"/>
    </location>
    <ligand>
        <name>D-threo-isocitrate</name>
        <dbReference type="ChEBI" id="CHEBI:15562"/>
    </ligand>
</feature>
<evidence type="ECO:0000256" key="11">
    <source>
        <dbReference type="PIRSR" id="PIRSR009407-2"/>
    </source>
</evidence>
<dbReference type="GO" id="GO:0006099">
    <property type="term" value="P:tricarboxylic acid cycle"/>
    <property type="evidence" value="ECO:0007669"/>
    <property type="project" value="UniProtKB-KW"/>
</dbReference>
<keyword evidence="4 12" id="KW-0460">Magnesium</keyword>
<proteinExistence type="inferred from homology"/>
<gene>
    <name evidence="14" type="ordered locus">Ping_0983</name>
</gene>
<feature type="binding site" evidence="13">
    <location>
        <begin position="586"/>
        <end position="587"/>
    </location>
    <ligand>
        <name>NADP(+)</name>
        <dbReference type="ChEBI" id="CHEBI:58349"/>
    </ligand>
</feature>
<feature type="binding site" evidence="13">
    <location>
        <begin position="84"/>
        <end position="89"/>
    </location>
    <ligand>
        <name>NADP(+)</name>
        <dbReference type="ChEBI" id="CHEBI:58349"/>
    </ligand>
</feature>
<accession>A1STK8</accession>
<reference evidence="14 15" key="1">
    <citation type="submission" date="2007-01" db="EMBL/GenBank/DDBJ databases">
        <title>Complete sequence of Psychromonas ingrahamii 37.</title>
        <authorList>
            <consortium name="US DOE Joint Genome Institute"/>
            <person name="Copeland A."/>
            <person name="Lucas S."/>
            <person name="Lapidus A."/>
            <person name="Barry K."/>
            <person name="Detter J.C."/>
            <person name="Glavina del Rio T."/>
            <person name="Hammon N."/>
            <person name="Israni S."/>
            <person name="Dalin E."/>
            <person name="Tice H."/>
            <person name="Pitluck S."/>
            <person name="Thompson L.S."/>
            <person name="Brettin T."/>
            <person name="Bruce D."/>
            <person name="Han C."/>
            <person name="Tapia R."/>
            <person name="Schmutz J."/>
            <person name="Larimer F."/>
            <person name="Land M."/>
            <person name="Hauser L."/>
            <person name="Kyrpides N."/>
            <person name="Ivanova N."/>
            <person name="Staley J."/>
            <person name="Richardson P."/>
        </authorList>
    </citation>
    <scope>NUCLEOTIDE SEQUENCE [LARGE SCALE GENOMIC DNA]</scope>
    <source>
        <strain evidence="14 15">37</strain>
    </source>
</reference>
<organism evidence="14 15">
    <name type="scientific">Psychromonas ingrahamii (strain DSM 17664 / CCUG 51855 / 37)</name>
    <dbReference type="NCBI Taxonomy" id="357804"/>
    <lineage>
        <taxon>Bacteria</taxon>
        <taxon>Pseudomonadati</taxon>
        <taxon>Pseudomonadota</taxon>
        <taxon>Gammaproteobacteria</taxon>
        <taxon>Alteromonadales</taxon>
        <taxon>Psychromonadaceae</taxon>
        <taxon>Psychromonas</taxon>
    </lineage>
</organism>
<feature type="binding site" evidence="12">
    <location>
        <position position="554"/>
    </location>
    <ligand>
        <name>Mg(2+)</name>
        <dbReference type="ChEBI" id="CHEBI:18420"/>
    </ligand>
</feature>
<dbReference type="HOGENOM" id="CLU_025308_1_0_6"/>